<evidence type="ECO:0000313" key="8">
    <source>
        <dbReference type="Proteomes" id="UP000288096"/>
    </source>
</evidence>
<keyword evidence="2" id="KW-0964">Secreted</keyword>
<dbReference type="Pfam" id="PF01345">
    <property type="entry name" value="DUF11"/>
    <property type="match status" value="7"/>
</dbReference>
<gene>
    <name evidence="7" type="ORF">DENIS_2575</name>
</gene>
<dbReference type="SUPFAM" id="SSF117074">
    <property type="entry name" value="Hypothetical protein PA1324"/>
    <property type="match status" value="27"/>
</dbReference>
<feature type="domain" description="SD-repeat containing protein B" evidence="6">
    <location>
        <begin position="4190"/>
        <end position="4301"/>
    </location>
</feature>
<feature type="domain" description="SD-repeat containing protein B" evidence="6">
    <location>
        <begin position="3598"/>
        <end position="3713"/>
    </location>
</feature>
<organism evidence="7 8">
    <name type="scientific">Desulfonema ishimotonii</name>
    <dbReference type="NCBI Taxonomy" id="45657"/>
    <lineage>
        <taxon>Bacteria</taxon>
        <taxon>Pseudomonadati</taxon>
        <taxon>Thermodesulfobacteriota</taxon>
        <taxon>Desulfobacteria</taxon>
        <taxon>Desulfobacterales</taxon>
        <taxon>Desulfococcaceae</taxon>
        <taxon>Desulfonema</taxon>
    </lineage>
</organism>
<feature type="region of interest" description="Disordered" evidence="4">
    <location>
        <begin position="3557"/>
        <end position="3593"/>
    </location>
</feature>
<feature type="domain" description="DUF11" evidence="5">
    <location>
        <begin position="1371"/>
        <end position="1487"/>
    </location>
</feature>
<feature type="domain" description="SD-repeat containing protein B" evidence="6">
    <location>
        <begin position="2141"/>
        <end position="2215"/>
    </location>
</feature>
<dbReference type="Gene3D" id="2.60.40.10">
    <property type="entry name" value="Immunoglobulins"/>
    <property type="match status" value="27"/>
</dbReference>
<feature type="domain" description="SD-repeat containing protein B" evidence="6">
    <location>
        <begin position="2578"/>
        <end position="2647"/>
    </location>
</feature>
<dbReference type="InterPro" id="IPR047589">
    <property type="entry name" value="DUF11_rpt"/>
</dbReference>
<dbReference type="Pfam" id="PF17210">
    <property type="entry name" value="SdrD_B"/>
    <property type="match status" value="26"/>
</dbReference>
<dbReference type="InterPro" id="IPR033764">
    <property type="entry name" value="Sdr_B"/>
</dbReference>
<feature type="region of interest" description="Disordered" evidence="4">
    <location>
        <begin position="5148"/>
        <end position="5179"/>
    </location>
</feature>
<evidence type="ECO:0000259" key="5">
    <source>
        <dbReference type="Pfam" id="PF01345"/>
    </source>
</evidence>
<accession>A0A401FXG1</accession>
<evidence type="ECO:0000259" key="6">
    <source>
        <dbReference type="Pfam" id="PF17210"/>
    </source>
</evidence>
<feature type="domain" description="SD-repeat containing protein B" evidence="6">
    <location>
        <begin position="4310"/>
        <end position="4420"/>
    </location>
</feature>
<feature type="domain" description="SD-repeat containing protein B" evidence="6">
    <location>
        <begin position="2035"/>
        <end position="2105"/>
    </location>
</feature>
<feature type="domain" description="DUF11" evidence="5">
    <location>
        <begin position="5065"/>
        <end position="5171"/>
    </location>
</feature>
<feature type="domain" description="SD-repeat containing protein B" evidence="6">
    <location>
        <begin position="2790"/>
        <end position="2869"/>
    </location>
</feature>
<feature type="domain" description="SD-repeat containing protein B" evidence="6">
    <location>
        <begin position="3134"/>
        <end position="3248"/>
    </location>
</feature>
<protein>
    <recommendedName>
        <fullName evidence="9">DUF11 domain-containing protein</fullName>
    </recommendedName>
</protein>
<feature type="region of interest" description="Disordered" evidence="4">
    <location>
        <begin position="4144"/>
        <end position="4170"/>
    </location>
</feature>
<feature type="region of interest" description="Disordered" evidence="4">
    <location>
        <begin position="4615"/>
        <end position="4636"/>
    </location>
</feature>
<feature type="domain" description="SD-repeat containing protein B" evidence="6">
    <location>
        <begin position="2259"/>
        <end position="2336"/>
    </location>
</feature>
<comment type="caution">
    <text evidence="7">The sequence shown here is derived from an EMBL/GenBank/DDBJ whole genome shotgun (WGS) entry which is preliminary data.</text>
</comment>
<feature type="domain" description="DUF11" evidence="5">
    <location>
        <begin position="1507"/>
        <end position="1632"/>
    </location>
</feature>
<feature type="region of interest" description="Disordered" evidence="4">
    <location>
        <begin position="3321"/>
        <end position="3345"/>
    </location>
</feature>
<feature type="domain" description="SD-repeat containing protein B" evidence="6">
    <location>
        <begin position="3721"/>
        <end position="3832"/>
    </location>
</feature>
<feature type="domain" description="SD-repeat containing protein B" evidence="6">
    <location>
        <begin position="4427"/>
        <end position="4491"/>
    </location>
</feature>
<dbReference type="InterPro" id="IPR008966">
    <property type="entry name" value="Adhesion_dom_sf"/>
</dbReference>
<dbReference type="InterPro" id="IPR001434">
    <property type="entry name" value="OmcB-like_DUF11"/>
</dbReference>
<name>A0A401FXG1_9BACT</name>
<feature type="domain" description="SD-repeat containing protein B" evidence="6">
    <location>
        <begin position="2906"/>
        <end position="2992"/>
    </location>
</feature>
<feature type="compositionally biased region" description="Polar residues" evidence="4">
    <location>
        <begin position="4161"/>
        <end position="4170"/>
    </location>
</feature>
<dbReference type="PANTHER" id="PTHR23303">
    <property type="entry name" value="CARBOXYPEPTIDASE REGULATORY REGION-CONTAINING"/>
    <property type="match status" value="1"/>
</dbReference>
<evidence type="ECO:0000256" key="4">
    <source>
        <dbReference type="SAM" id="MobiDB-lite"/>
    </source>
</evidence>
<feature type="region of interest" description="Disordered" evidence="4">
    <location>
        <begin position="2646"/>
        <end position="2668"/>
    </location>
</feature>
<reference evidence="8" key="2">
    <citation type="submission" date="2019-01" db="EMBL/GenBank/DDBJ databases">
        <title>Genome sequence of Desulfonema ishimotonii strain Tokyo 01.</title>
        <authorList>
            <person name="Fukui M."/>
        </authorList>
    </citation>
    <scope>NUCLEOTIDE SEQUENCE [LARGE SCALE GENOMIC DNA]</scope>
    <source>
        <strain evidence="8">Tokyo 01</strain>
    </source>
</reference>
<feature type="domain" description="SD-repeat containing protein B" evidence="6">
    <location>
        <begin position="3375"/>
        <end position="3486"/>
    </location>
</feature>
<dbReference type="SUPFAM" id="SSF49401">
    <property type="entry name" value="Bacterial adhesins"/>
    <property type="match status" value="1"/>
</dbReference>
<dbReference type="EMBL" id="BEXT01000001">
    <property type="protein sequence ID" value="GBC61613.1"/>
    <property type="molecule type" value="Genomic_DNA"/>
</dbReference>
<feature type="domain" description="SD-repeat containing protein B" evidence="6">
    <location>
        <begin position="3840"/>
        <end position="3951"/>
    </location>
</feature>
<feature type="domain" description="SD-repeat containing protein B" evidence="6">
    <location>
        <begin position="3494"/>
        <end position="3578"/>
    </location>
</feature>
<evidence type="ECO:0000256" key="2">
    <source>
        <dbReference type="ARBA" id="ARBA00022525"/>
    </source>
</evidence>
<feature type="domain" description="DUF11" evidence="5">
    <location>
        <begin position="4915"/>
        <end position="5009"/>
    </location>
</feature>
<feature type="region of interest" description="Disordered" evidence="4">
    <location>
        <begin position="1772"/>
        <end position="1802"/>
    </location>
</feature>
<evidence type="ECO:0008006" key="9">
    <source>
        <dbReference type="Google" id="ProtNLM"/>
    </source>
</evidence>
<dbReference type="GO" id="GO:0005576">
    <property type="term" value="C:extracellular region"/>
    <property type="evidence" value="ECO:0007669"/>
    <property type="project" value="UniProtKB-SubCell"/>
</dbReference>
<keyword evidence="8" id="KW-1185">Reference proteome</keyword>
<feature type="domain" description="SD-repeat containing protein B" evidence="6">
    <location>
        <begin position="4544"/>
        <end position="4654"/>
    </location>
</feature>
<feature type="domain" description="SD-repeat containing protein B" evidence="6">
    <location>
        <begin position="1817"/>
        <end position="1890"/>
    </location>
</feature>
<feature type="domain" description="SD-repeat containing protein B" evidence="6">
    <location>
        <begin position="1920"/>
        <end position="2000"/>
    </location>
</feature>
<feature type="domain" description="SD-repeat containing protein B" evidence="6">
    <location>
        <begin position="4660"/>
        <end position="4740"/>
    </location>
</feature>
<keyword evidence="3" id="KW-0732">Signal</keyword>
<evidence type="ECO:0000313" key="7">
    <source>
        <dbReference type="EMBL" id="GBC61613.1"/>
    </source>
</evidence>
<feature type="domain" description="DUF11" evidence="5">
    <location>
        <begin position="1103"/>
        <end position="1196"/>
    </location>
</feature>
<dbReference type="InterPro" id="IPR051417">
    <property type="entry name" value="SDr/BOS_complex"/>
</dbReference>
<feature type="region of interest" description="Disordered" evidence="4">
    <location>
        <begin position="4380"/>
        <end position="4403"/>
    </location>
</feature>
<feature type="domain" description="SD-repeat containing protein B" evidence="6">
    <location>
        <begin position="3958"/>
        <end position="4023"/>
    </location>
</feature>
<feature type="compositionally biased region" description="Acidic residues" evidence="4">
    <location>
        <begin position="3333"/>
        <end position="3342"/>
    </location>
</feature>
<sequence length="5505" mass="576993">MKITDSDSAAVSNATLVVDLPSDFTVSNSGGGSETAGPPHTLTWSNLEVPEGEGLVLTFTATPICNANTGQQMTATVTGGDFDISDQIVVGNPVLTVELVDSDGDSVSEKQVGDTVTWTLTVENIGNADLGGSGATIDFILGNDFGSPSIATTSGHATPDDPFSNGLNTWTTGPITQTVPALYEITATVERCNRSNLVNDVDVSWACQTADTLHASVALEILEPNVEITMTTPPPEYISYCGGSDIKISIKNTGAGPAEGFKLKLPEDWPDSWSIDNDKISCGLADCEVTFETDSGEKYFSISDIDGGATLPFTFNVSPGSCDAATEAIVYFIPEYVNQCGPEDGTEYSTPVIDPQVWKMESRTAGVAPVFSITKELISGTPELGQDLTYKITVTYDGPDGSYVANIRDTYNLKYTFSSATNTDGFNHTAPNIDWTHTFTTSGDSVTYEVTLTAPTDPCDAFSSYDNKAEIVSVTPSNFEDCMACDEAIDLPEALIDTFFPDTNSPAIASSLSESILGNDVCTEIGFETEYTFGSGAPGNWTGVTLDTVITDDETGDPDSSNFGVPELDEITVGGNSYACANDFVADGDGYSLDLSCLPDTAPPSDGVILVIKYSYPNAAVSNQVEKAYTNTAALTLPGAGTGCDGTEHYDVNASFSIEGTDMTLTPGGDLFVNTCGAQDFTIEIGGGPHNIYDAVVTLNPEDHYEYVSGSATFNATIRDTAGAPVDTSLEEPVLNAADGTYTWTLGDIQPKGTITFQMRRLCGEGPNSADWSVSGKYNDNCHNNDDPATESVAPATYKPLLTKDGDPTLHLVPETILALTPDPEFTVYIVNGGAGDLFLTQLVLELGDHLEYVSPIPPIPPEPETIIVSSDKHTVTFKYNTDLGNRIAAGEQVAIPVTTTLTGCEEMDIKATLEWCDGDANCEQPLEKSSTVTLTGIEATVTEHSGGPLEYCGDAATFTIKTKNTGKVSIYDTQITELLPEGVVYDSMVSGSEPTITDEGTRKRLTWDFSGEMAVGTEYSVEFKVRIDTSDCTTSDIFLSQQAEAKAIFKRPCETTATVGQGASAPKLLLFQAANPEVKITKEAWNTTKYSSENFVSGEVDADPGDEIEWRITLTNIGDYVAKSVNLTDALPGNVIYDTATDSLDSTPITDDTWYTTGLDLGDMAIGVSLKVVYRTTVNEGGCTSDPTTNKATATYGCCSDAPMQETKDAIINLRTQPDFGTGSKIEIAHNNWTTCNGEVVIRITNNGGTAISEQIVDTLPTGYTYDDSFTATAVATNTPSGITDPAHIEFSAVPSVSGNVLTWDSTKIDKIYPGETITITFRVKRDGNGSGACAVPGTDNTVGFDYHTTCNTTTITDTKTEPVTPDEADVAVTLEVLQDVNTDPNSTGKWRLTLTNNGDIPAENITVKDTLGVGFGNQPTVTSGDSATSWSKNTDGEWVGTWEINSIEKGDENAWQVEFEAKKTADNSLTNVATVVGTCQNDNGNDETCRYLNETVSAYAGSSFDKTVDEPTANIGEKRTYTITADFANTGEDDDYSGVTITDTLPSGLVYVSAAQNGGDFSVAPTISGQNITWNLGAFTGPKSFSYDVTVRVENADTNQLDTELDNDAVVTYTLGSDTFTDNATAKITVTEPNLELAKTITSPASGSGAEAGDTTSWQIVLKNEAPGNGTAYQVDLKDVLPDGLNNISGVSLVKSGTGNAYINGTTTPVTTAHLHILTTTNPNDTLDLAIAGDGADTIRLEPDATLTITFDAVIMDTVSTGAVLKNEIKSPYKSTPSDNDDTRNDTDNPDDEDTTSLNNYGETASATMSLAAGKVGDTVWFDTDDDGVQDVGEPGLANVTVTLYDGAGNVVTTAVTDANGKYLFTNLPDGNYRVAVTDGVPTGLDPSANPTDIFTLPVNGSQLDRDFGYTNTSSTAVIGDLVWHDVNGDGVQNSGEPGLGNVNLSLMGPGTDGILGTADDNTVTTVTTAPDGSYLFTGVDQGDYLVKVTNAASVLSGYTSTTGGNTSSLVTVAEGDSYLNADFGYLNTSLHSISDTVWNDSDNDGSKDGGEPGISGVTVNLLNSSGVVIATTTTDSSGNFSFPGLSDSNYTVVIEDNADKLQGYHGTTTEGKNRQMPVTVSGADVTGVHFGYNRPGVIGDRVWSDSDEDGVQDADELGIGGVTLDLIDLGADGAVGGGDDSVIDTITTAADGSYLFTGVPDGKYVVDVTDTDDKLNGYVPTTGTTDPSALITLEVNGSYLDADFGYYKDLPDVSGSIWEDLNVNKTDDGTGEPPFTGVTVALLDGSGDIVAETTTDTDGGYTFENVPAGEYTVKVTDTGSVLDGYTLTTDTLGYSITVAATDITDRDFGYVRSPETGSIGDRVWQDTDGDTSQGTVDDEPGLAGVTVKLVTPGSDGLFGTTDDEIKDTQETGDNGTYLFENLPAGLYQVMVDETTVPAGYGLTTENNPLIVTLDTGEKHEEADFGYQPQGTVTGHLFVDTDGNGTQDDGEPDLPGVKIVITDSQGHSHIVTTDASGNYSAGVPAGSTIVDIDETTLPAGYVQTAGNDTDTVNVTVGTTADAGNDGFQPRATVEGHVFEDRNGNGIQDDGEPNWPGVDVVITDSQGETQRVTTGSDGNYSADIPAGNTIVDVDETTLPPNYFQTAGTDPTAVNAPSGSRTDAGDDGYKEQVATIGDTVWNDADGDGEQDADEYGIEGVTIALYSDENGDGLINGADAVIDTKTTDENGTYDFENLPAGDYIVDVTDTGNVLTDYNLTVGSKDPLGVTVTDGQDYNDADFGYRNSGGTASIGDYVWDDADGDGVQDAGEKGIAGVTIDLHSDHNGDGVISSADRVLATVTTDENGAYDFTNLPAGDYIVDVTDTDGVLTDYNLTVGSKDPLGVTVTDGQDYNDADFGYRDSGGTASIGDLVWDDVDGDGVRDAGESGLRGVTLDLYADTDGDGVISGADTVVATVTTDENGNYDFTDLPAGDYIVDVTDTDNLLKNHNLTGGTDPLAVTVTDGQDYNEADFGYQPVSTAGIGDFVWNDANGDGVQAPGEAGIEGVTIALYSDADGNGVIDDTDIVVEVLTTDADGRYQFSGLLSGSYIVDVTDERNVLTGYDLTTGNDPLPVNLAKEEVYADADFGYRPRLSSIGDYVWNDINGNGVQDANEPGIGGVTVRLLNSTGQVADETQTNGSGEYEFTDLLPGDYVIEFVKPADDYIFSPGNQGTGDLQDAFDSDADPLTGRTETISLGAGESYTKADAGMRLPDGELASVGDRIWYDTDGDGIQDDGEPGIDGVTVRLLSEAGDVIGETQTEDGGAYRFSGLLSGSYSIEVVPPDGYSVSPQDQGGDDAGDSDIDPATNRTALISLSAGEARSDADAGLGIPGTTPAAIGDYVWYDADGDGVQDADEDSLPGVTVTLYATDGVTPMSTATTDGEGAYGFTGLTPGDYVVGFGLPDGYTFSPAGQGGDSAADSDADVATGRVSVTVAAGETRTDIDAGLYAATTILLGDQVWEDADGDGSFSDGEGIPGVPVSLYDGDGDLIRTTETDENGRYLFENLPPGDYRVVVETPDGLTPFDDPDGLPDSKTDVTDQDSDNTDLDFGYRREPGETASLGDYVWYDTDGDGVQDADESGLPGVTVRLLDSTGQVADETQTDGLGKYEFTDLSPGDYRVAFVSPDDSYVFSAQDQGAGALQDVFDSDADPETGQTALISLSAGENNVRADAGLRIPGTGLATIGDRIWYDTNDDGVQDDGEPGIDGVTVRLLDGDGLLVAETRTNDFGTYIFSGLTPGDYVVEVVPPEGYSVSPQHQGTDGATDSDIDPATNRTDVISLGAGEVISDADAGLRIPDMLPASIGDRVWFDADGDGIQDAGEDGLSGVTVTFYAADGTTPLSVVTTDSLGGYEFTGLASGDYVIEFDLPDGYGFSPSGQGDDGATDSDTDADTGRVTVSLSAGEDRSDIDAGLSAARTITLGDTIWLDEDGDGLVSDGEGIANVLVNLYDGNGDLIRTTATNPDGQYHFSDLPTGDYRVEVDTDTLPDNVAPFFDIDGILDSRTDVEDQLSDNLNLDFGYRSVEPASLGDRVWYDTDRDGIQDEGETGVAGVTVRLYNENLALLDSAVTDGSGAYLFDNLTQGNYIIEFVPPSDAGYQFSAPEQGSGLLRDAFDSDPAPDTGRTGSVTLAEGENNTSVDAGLYIPSVAEPAGIGDRVWYDTDGDGVQDDGEPGVAGVTVRLIDADTGAEIASTRTDGSGNYLFDGLPPGEYIISVDLPDGYIVSPLNQGDDDMADSDVNPDTNQSGIIPLEAGSHIDDLDVGLLIPGTLPAGIGDRVWHDTDQNGIQDAGEIGISEVTVLLRDGDTGVLLASATTDDDGNYLFNGFPAGNYVVEFIPPSGYRFSPEDAGEDSADSDADPDSGQTPVISLAAGAENRDADAGMYRTEFLAIGDLVWLDADGNSLPSAGEGIGGVTLRLYDGFGNLRDTTTTDGSGFYEFTGLTPGDYRVVVDTATLPDNVEPLADLDGGLNSLTDLVGLSEDNPDVDFGYYLPESPVSPEPPDVLNRIGDFVWLDTDRDGVQDADEPGLSGITVGLYNATGTTLLAETVTDSQGRYYFTGLQAGDYMVALDLPDGYLISDPNQGGDSGADSNPDPVTGRTEVRVLPGISDLTIDAGVYGNLFIGELVWLDENGDGVPDAGEGIPGVRVVLYDGDGDVIADTVTDEDGNYRFENLPPGDYRVSVDSTTLPEGVTLFADPEGETDGTADLPGVTEDVPDADFGYRLPGDDETPDLTHAAKSGLDLNGGHLVPGDIVEYTVTLFNAGQGAAEGAVYTDTPHSHTTLVNGSVTTTQGTVATGNGSGDGVIRAEIGTISAGGTVTIRYRVELKADTPAGIWIENQGVVSGDNFEDEPTDWPNSLPPDDPTIDGPVYGEADDADVTVTKTATDLSGSDLKPGDTVEYTVLISNAGPDTAENLVFHDSVPHRTTLVSGSLSATQGTVAEGDPLRAVLGNLGTGDTATVTFRVTVDADVPAHTVILNQGVVNGDGGIHEITDDPGSVPEEDGTLVVVRGSGPNLDLFKAVWDHDGGPVNAGDALEYRITVVNTGDAVARNVVVTDEPSGYITLISGTVGNTGGQVVSGNGESDTGVEVTLGDLEPGAQAEITFQVTVSEDTPDETRISNQGTARSDDTPDVPSDDPLTAVTDDPTVVVVTAGPDLYDPPAAWKTVSGGRPVIRWAMRWINDGNTDAVLVHIEDPIPVGTVYVADSLGADYGTFRYDADLNAIVWEGDIPGNGGTLSIWYETRVPDDVARADNQACAVWDLNGNGMWQDEADSDLSRLCTDDPDTPESGDATVWSGPCDMSIGNRVWEDTDRDSYCAMSDENLMNGVTINLYRDTDGNNLFTPGTDEFLGTTVTLSHDGEDGYYRFDNLCEGDYIVQVGPANFEAGGVLYGYESSAGAPDPDNDADNDDNGYPLDGYGVVSYAVTLTRDGEPVNDGDGEARTNLTVDFGFFTETSPCPDCVPPLKPF</sequence>
<dbReference type="InterPro" id="IPR026466">
    <property type="entry name" value="Fim_isopep_form_D2_dom"/>
</dbReference>
<dbReference type="NCBIfam" id="TIGR01451">
    <property type="entry name" value="B_ant_repeat"/>
    <property type="match status" value="5"/>
</dbReference>
<feature type="compositionally biased region" description="Acidic residues" evidence="4">
    <location>
        <begin position="4385"/>
        <end position="4397"/>
    </location>
</feature>
<comment type="subcellular location">
    <subcellularLocation>
        <location evidence="1">Secreted</location>
    </subcellularLocation>
</comment>
<dbReference type="PANTHER" id="PTHR23303:SF15">
    <property type="entry name" value="COLOSSIN-A"/>
    <property type="match status" value="1"/>
</dbReference>
<feature type="region of interest" description="Disordered" evidence="4">
    <location>
        <begin position="3912"/>
        <end position="3931"/>
    </location>
</feature>
<feature type="domain" description="SD-repeat containing protein B" evidence="6">
    <location>
        <begin position="5339"/>
        <end position="5424"/>
    </location>
</feature>
<dbReference type="Gene3D" id="2.60.40.740">
    <property type="match status" value="3"/>
</dbReference>
<dbReference type="Proteomes" id="UP000288096">
    <property type="component" value="Unassembled WGS sequence"/>
</dbReference>
<feature type="domain" description="SD-repeat containing protein B" evidence="6">
    <location>
        <begin position="2674"/>
        <end position="2755"/>
    </location>
</feature>
<feature type="domain" description="SD-repeat containing protein B" evidence="6">
    <location>
        <begin position="3256"/>
        <end position="3367"/>
    </location>
</feature>
<feature type="domain" description="SD-repeat containing protein B" evidence="6">
    <location>
        <begin position="2361"/>
        <end position="2450"/>
    </location>
</feature>
<evidence type="ECO:0000256" key="3">
    <source>
        <dbReference type="ARBA" id="ARBA00022729"/>
    </source>
</evidence>
<feature type="region of interest" description="Disordered" evidence="4">
    <location>
        <begin position="2362"/>
        <end position="2381"/>
    </location>
</feature>
<evidence type="ECO:0000256" key="1">
    <source>
        <dbReference type="ARBA" id="ARBA00004613"/>
    </source>
</evidence>
<proteinExistence type="predicted"/>
<feature type="domain" description="SD-repeat containing protein B" evidence="6">
    <location>
        <begin position="4064"/>
        <end position="4180"/>
    </location>
</feature>
<dbReference type="InterPro" id="IPR013783">
    <property type="entry name" value="Ig-like_fold"/>
</dbReference>
<feature type="domain" description="DUF11" evidence="5">
    <location>
        <begin position="372"/>
        <end position="475"/>
    </location>
</feature>
<reference evidence="8" key="1">
    <citation type="submission" date="2017-11" db="EMBL/GenBank/DDBJ databases">
        <authorList>
            <person name="Watanabe M."/>
            <person name="Kojima H."/>
        </authorList>
    </citation>
    <scope>NUCLEOTIDE SEQUENCE [LARGE SCALE GENOMIC DNA]</scope>
    <source>
        <strain evidence="8">Tokyo 01</strain>
    </source>
</reference>
<dbReference type="RefSeq" id="WP_166405068.1">
    <property type="nucleotide sequence ID" value="NZ_BEXT01000001.1"/>
</dbReference>
<dbReference type="NCBIfam" id="TIGR04226">
    <property type="entry name" value="RrgB_K2N_iso_D2"/>
    <property type="match status" value="1"/>
</dbReference>
<feature type="domain" description="DUF11" evidence="5">
    <location>
        <begin position="4786"/>
        <end position="4890"/>
    </location>
</feature>
<feature type="domain" description="SD-repeat containing protein B" evidence="6">
    <location>
        <begin position="3021"/>
        <end position="3099"/>
    </location>
</feature>